<organism evidence="7 8">
    <name type="scientific">Agromyces indicus</name>
    <dbReference type="NCBI Taxonomy" id="758919"/>
    <lineage>
        <taxon>Bacteria</taxon>
        <taxon>Bacillati</taxon>
        <taxon>Actinomycetota</taxon>
        <taxon>Actinomycetes</taxon>
        <taxon>Micrococcales</taxon>
        <taxon>Microbacteriaceae</taxon>
        <taxon>Agromyces</taxon>
    </lineage>
</organism>
<evidence type="ECO:0000256" key="2">
    <source>
        <dbReference type="ARBA" id="ARBA00022898"/>
    </source>
</evidence>
<evidence type="ECO:0000256" key="5">
    <source>
        <dbReference type="ARBA" id="ARBA00023163"/>
    </source>
</evidence>
<dbReference type="PANTHER" id="PTHR46577:SF1">
    <property type="entry name" value="HTH-TYPE TRANSCRIPTIONAL REGULATORY PROTEIN GABR"/>
    <property type="match status" value="1"/>
</dbReference>
<evidence type="ECO:0000256" key="1">
    <source>
        <dbReference type="ARBA" id="ARBA00005384"/>
    </source>
</evidence>
<evidence type="ECO:0000313" key="7">
    <source>
        <dbReference type="EMBL" id="MDR5690808.1"/>
    </source>
</evidence>
<accession>A0ABU1FGC4</accession>
<dbReference type="InterPro" id="IPR036388">
    <property type="entry name" value="WH-like_DNA-bd_sf"/>
</dbReference>
<dbReference type="PANTHER" id="PTHR46577">
    <property type="entry name" value="HTH-TYPE TRANSCRIPTIONAL REGULATORY PROTEIN GABR"/>
    <property type="match status" value="1"/>
</dbReference>
<comment type="caution">
    <text evidence="7">The sequence shown here is derived from an EMBL/GenBank/DDBJ whole genome shotgun (WGS) entry which is preliminary data.</text>
</comment>
<evidence type="ECO:0000256" key="4">
    <source>
        <dbReference type="ARBA" id="ARBA00023125"/>
    </source>
</evidence>
<keyword evidence="4" id="KW-0238">DNA-binding</keyword>
<proteinExistence type="inferred from homology"/>
<keyword evidence="5" id="KW-0804">Transcription</keyword>
<protein>
    <submittedName>
        <fullName evidence="7">PLP-dependent aminotransferase family protein</fullName>
    </submittedName>
</protein>
<keyword evidence="8" id="KW-1185">Reference proteome</keyword>
<dbReference type="Proteomes" id="UP001260072">
    <property type="component" value="Unassembled WGS sequence"/>
</dbReference>
<dbReference type="CDD" id="cd07377">
    <property type="entry name" value="WHTH_GntR"/>
    <property type="match status" value="1"/>
</dbReference>
<keyword evidence="7" id="KW-0808">Transferase</keyword>
<keyword evidence="3" id="KW-0805">Transcription regulation</keyword>
<keyword evidence="7" id="KW-0032">Aminotransferase</keyword>
<gene>
    <name evidence="7" type="ORF">RH861_01905</name>
</gene>
<dbReference type="InterPro" id="IPR015424">
    <property type="entry name" value="PyrdxlP-dep_Trfase"/>
</dbReference>
<dbReference type="SUPFAM" id="SSF53383">
    <property type="entry name" value="PLP-dependent transferases"/>
    <property type="match status" value="1"/>
</dbReference>
<dbReference type="RefSeq" id="WP_310519500.1">
    <property type="nucleotide sequence ID" value="NZ_BAABBS010000004.1"/>
</dbReference>
<dbReference type="Gene3D" id="1.10.10.10">
    <property type="entry name" value="Winged helix-like DNA-binding domain superfamily/Winged helix DNA-binding domain"/>
    <property type="match status" value="1"/>
</dbReference>
<evidence type="ECO:0000259" key="6">
    <source>
        <dbReference type="PROSITE" id="PS50949"/>
    </source>
</evidence>
<keyword evidence="2" id="KW-0663">Pyridoxal phosphate</keyword>
<dbReference type="Pfam" id="PF00392">
    <property type="entry name" value="GntR"/>
    <property type="match status" value="1"/>
</dbReference>
<dbReference type="Gene3D" id="3.40.640.10">
    <property type="entry name" value="Type I PLP-dependent aspartate aminotransferase-like (Major domain)"/>
    <property type="match status" value="1"/>
</dbReference>
<dbReference type="InterPro" id="IPR015421">
    <property type="entry name" value="PyrdxlP-dep_Trfase_major"/>
</dbReference>
<dbReference type="InterPro" id="IPR036390">
    <property type="entry name" value="WH_DNA-bd_sf"/>
</dbReference>
<dbReference type="SUPFAM" id="SSF46785">
    <property type="entry name" value="Winged helix' DNA-binding domain"/>
    <property type="match status" value="1"/>
</dbReference>
<name>A0ABU1FGC4_9MICO</name>
<sequence length="505" mass="52944">MDGPLLVIDRDDARPLGQQLVEGLRRGILDGRLRPGDPVPSTRALSSELGVARSSVVAAYDQLAGEGYLELRQGAPTRVAPLVAPDPAVGADPAVDAPPAAAADADRRFAGAEATIRDRRARVTDATSTGSTAEVLELRPGLPSTARLDERAWRAAWRHASRMSVPGDIPTDFGSPRLRREIADHLRHARGLACSPDDVVVTAGTSDAVALLASALRMLVDGTPHVAVEHPGYPSARRVIERRGALRTVPVPVDADGIDVAALRGIRPAPHAVMVTPHHQYPLGGRLPVAARLELLDWAAASGVVVIEDDYDSEFRHVGAPLPALASLDRAGRTVLVGSFSKVLTPWLRLGYLVLPGDAALREAVASVRDDETCPVPGIAQEAMAELLASGAVRRHIAAARRDYAHRRRMVLDGLSRIAGASLTGLDGGLHAVLRLPSHEVAARVVARLAADGVAVSPLADYSAVPGQGPAGLVLGYGSPTDTRLAEALARVRAAVEVELAASVA</sequence>
<reference evidence="8" key="1">
    <citation type="submission" date="2023-07" db="EMBL/GenBank/DDBJ databases">
        <title>Description of three actinobacteria isolated from air of manufacturing shop in a pharmaceutical factory.</title>
        <authorList>
            <person name="Zhang D.-F."/>
        </authorList>
    </citation>
    <scope>NUCLEOTIDE SEQUENCE [LARGE SCALE GENOMIC DNA]</scope>
    <source>
        <strain evidence="8">CCTCC AB 2011122</strain>
    </source>
</reference>
<evidence type="ECO:0000313" key="8">
    <source>
        <dbReference type="Proteomes" id="UP001260072"/>
    </source>
</evidence>
<feature type="domain" description="HTH gntR-type" evidence="6">
    <location>
        <begin position="14"/>
        <end position="82"/>
    </location>
</feature>
<dbReference type="EMBL" id="JAVKGS010000001">
    <property type="protein sequence ID" value="MDR5690808.1"/>
    <property type="molecule type" value="Genomic_DNA"/>
</dbReference>
<evidence type="ECO:0000256" key="3">
    <source>
        <dbReference type="ARBA" id="ARBA00023015"/>
    </source>
</evidence>
<comment type="similarity">
    <text evidence="1">In the C-terminal section; belongs to the class-I pyridoxal-phosphate-dependent aminotransferase family.</text>
</comment>
<dbReference type="InterPro" id="IPR051446">
    <property type="entry name" value="HTH_trans_reg/aminotransferase"/>
</dbReference>
<dbReference type="InterPro" id="IPR000524">
    <property type="entry name" value="Tscrpt_reg_HTH_GntR"/>
</dbReference>
<dbReference type="GO" id="GO:0008483">
    <property type="term" value="F:transaminase activity"/>
    <property type="evidence" value="ECO:0007669"/>
    <property type="project" value="UniProtKB-KW"/>
</dbReference>
<dbReference type="Pfam" id="PF00155">
    <property type="entry name" value="Aminotran_1_2"/>
    <property type="match status" value="1"/>
</dbReference>
<dbReference type="PROSITE" id="PS50949">
    <property type="entry name" value="HTH_GNTR"/>
    <property type="match status" value="1"/>
</dbReference>
<dbReference type="SMART" id="SM00345">
    <property type="entry name" value="HTH_GNTR"/>
    <property type="match status" value="1"/>
</dbReference>
<dbReference type="InterPro" id="IPR004839">
    <property type="entry name" value="Aminotransferase_I/II_large"/>
</dbReference>
<dbReference type="CDD" id="cd00609">
    <property type="entry name" value="AAT_like"/>
    <property type="match status" value="1"/>
</dbReference>